<dbReference type="PANTHER" id="PTHR47572:SF4">
    <property type="entry name" value="LACTONASE DRP35"/>
    <property type="match status" value="1"/>
</dbReference>
<feature type="domain" description="SMP-30/Gluconolactonase/LRE-like region" evidence="2">
    <location>
        <begin position="25"/>
        <end position="259"/>
    </location>
</feature>
<name>A0ABS6XQ24_9SPHN</name>
<gene>
    <name evidence="3" type="ORF">KY084_15855</name>
</gene>
<evidence type="ECO:0000313" key="4">
    <source>
        <dbReference type="Proteomes" id="UP001197214"/>
    </source>
</evidence>
<evidence type="ECO:0000313" key="3">
    <source>
        <dbReference type="EMBL" id="MBW4332327.1"/>
    </source>
</evidence>
<reference evidence="3 4" key="1">
    <citation type="submission" date="2021-07" db="EMBL/GenBank/DDBJ databases">
        <title>Stakelama flava sp. nov., a novel endophytic bacterium isolated from branch of Kandelia candel.</title>
        <authorList>
            <person name="Tuo L."/>
        </authorList>
    </citation>
    <scope>NUCLEOTIDE SEQUENCE [LARGE SCALE GENOMIC DNA]</scope>
    <source>
        <strain evidence="3 4">CBK3Z-3</strain>
    </source>
</reference>
<dbReference type="InterPro" id="IPR051262">
    <property type="entry name" value="SMP-30/CGR1_Lactonase"/>
</dbReference>
<comment type="caution">
    <text evidence="3">The sequence shown here is derived from an EMBL/GenBank/DDBJ whole genome shotgun (WGS) entry which is preliminary data.</text>
</comment>
<sequence length="292" mass="31607">MNGEAAMTGPRQLELTRFAEGFLIPEGLRWRDGRLWMSDLMDGKVFRVDRDGSKTQLADFPALVSGLGFLPDGTLIAASMEDRKVYRIIDGRLELFADLSDFATGSLNELITDGSGTTYVGNFGYDYMGGAEPRPTHLHLISPDGDISEGPGSLIFPNGMVLVDGGRTLVVAETWNKRLTAFDRSADGRLSNARPYADLGERTPDGLCVDAEDGIWIASFETGEFLRLAVNGEITHEIRLPGHIAFACALGGDDGKTLFAGAYDGSVEQIFEREFRGFVSTARVDVAAAALI</sequence>
<protein>
    <submittedName>
        <fullName evidence="3">SMP-30/gluconolactonase/LRE family protein</fullName>
    </submittedName>
</protein>
<organism evidence="3 4">
    <name type="scientific">Stakelama flava</name>
    <dbReference type="NCBI Taxonomy" id="2860338"/>
    <lineage>
        <taxon>Bacteria</taxon>
        <taxon>Pseudomonadati</taxon>
        <taxon>Pseudomonadota</taxon>
        <taxon>Alphaproteobacteria</taxon>
        <taxon>Sphingomonadales</taxon>
        <taxon>Sphingomonadaceae</taxon>
        <taxon>Stakelama</taxon>
    </lineage>
</organism>
<dbReference type="Proteomes" id="UP001197214">
    <property type="component" value="Unassembled WGS sequence"/>
</dbReference>
<dbReference type="PANTHER" id="PTHR47572">
    <property type="entry name" value="LIPOPROTEIN-RELATED"/>
    <property type="match status" value="1"/>
</dbReference>
<keyword evidence="1" id="KW-0378">Hydrolase</keyword>
<dbReference type="EMBL" id="JAHWZX010000024">
    <property type="protein sequence ID" value="MBW4332327.1"/>
    <property type="molecule type" value="Genomic_DNA"/>
</dbReference>
<evidence type="ECO:0000259" key="2">
    <source>
        <dbReference type="Pfam" id="PF08450"/>
    </source>
</evidence>
<proteinExistence type="predicted"/>
<dbReference type="RefSeq" id="WP_219239429.1">
    <property type="nucleotide sequence ID" value="NZ_JAHWZX010000024.1"/>
</dbReference>
<accession>A0ABS6XQ24</accession>
<evidence type="ECO:0000256" key="1">
    <source>
        <dbReference type="ARBA" id="ARBA00022801"/>
    </source>
</evidence>
<dbReference type="InterPro" id="IPR013658">
    <property type="entry name" value="SGL"/>
</dbReference>
<dbReference type="Pfam" id="PF08450">
    <property type="entry name" value="SGL"/>
    <property type="match status" value="1"/>
</dbReference>
<keyword evidence="4" id="KW-1185">Reference proteome</keyword>